<accession>A0A1V5SXS4</accession>
<dbReference type="Gene3D" id="1.10.3720.10">
    <property type="entry name" value="MetI-like"/>
    <property type="match status" value="1"/>
</dbReference>
<feature type="transmembrane region" description="Helical" evidence="7">
    <location>
        <begin position="213"/>
        <end position="235"/>
    </location>
</feature>
<feature type="domain" description="ABC transmembrane type-1" evidence="8">
    <location>
        <begin position="80"/>
        <end position="295"/>
    </location>
</feature>
<comment type="similarity">
    <text evidence="7">Belongs to the binding-protein-dependent transport system permease family.</text>
</comment>
<feature type="transmembrane region" description="Helical" evidence="7">
    <location>
        <begin position="20"/>
        <end position="39"/>
    </location>
</feature>
<dbReference type="GO" id="GO:0005886">
    <property type="term" value="C:plasma membrane"/>
    <property type="evidence" value="ECO:0007669"/>
    <property type="project" value="UniProtKB-SubCell"/>
</dbReference>
<feature type="transmembrane region" description="Helical" evidence="7">
    <location>
        <begin position="117"/>
        <end position="138"/>
    </location>
</feature>
<evidence type="ECO:0000256" key="6">
    <source>
        <dbReference type="ARBA" id="ARBA00023136"/>
    </source>
</evidence>
<keyword evidence="5 7" id="KW-1133">Transmembrane helix</keyword>
<evidence type="ECO:0000256" key="2">
    <source>
        <dbReference type="ARBA" id="ARBA00022448"/>
    </source>
</evidence>
<keyword evidence="6 7" id="KW-0472">Membrane</keyword>
<proteinExistence type="inferred from homology"/>
<dbReference type="CDD" id="cd06261">
    <property type="entry name" value="TM_PBP2"/>
    <property type="match status" value="1"/>
</dbReference>
<dbReference type="PANTHER" id="PTHR43005:SF1">
    <property type="entry name" value="SPERMIDINE_PUTRESCINE TRANSPORT SYSTEM PERMEASE PROTEIN"/>
    <property type="match status" value="1"/>
</dbReference>
<evidence type="ECO:0000256" key="3">
    <source>
        <dbReference type="ARBA" id="ARBA00022475"/>
    </source>
</evidence>
<feature type="transmembrane region" description="Helical" evidence="7">
    <location>
        <begin position="84"/>
        <end position="105"/>
    </location>
</feature>
<keyword evidence="3" id="KW-1003">Cell membrane</keyword>
<evidence type="ECO:0000256" key="4">
    <source>
        <dbReference type="ARBA" id="ARBA00022692"/>
    </source>
</evidence>
<evidence type="ECO:0000259" key="8">
    <source>
        <dbReference type="PROSITE" id="PS50928"/>
    </source>
</evidence>
<protein>
    <submittedName>
        <fullName evidence="9">Lactose transport system permease protein LacF</fullName>
    </submittedName>
</protein>
<evidence type="ECO:0000256" key="5">
    <source>
        <dbReference type="ARBA" id="ARBA00022989"/>
    </source>
</evidence>
<feature type="transmembrane region" description="Helical" evidence="7">
    <location>
        <begin position="166"/>
        <end position="187"/>
    </location>
</feature>
<name>A0A1V5SXS4_9BACT</name>
<evidence type="ECO:0000313" key="9">
    <source>
        <dbReference type="EMBL" id="OQA59268.1"/>
    </source>
</evidence>
<dbReference type="GO" id="GO:0055085">
    <property type="term" value="P:transmembrane transport"/>
    <property type="evidence" value="ECO:0007669"/>
    <property type="project" value="InterPro"/>
</dbReference>
<dbReference type="AlphaFoldDB" id="A0A1V5SXS4"/>
<dbReference type="SUPFAM" id="SSF161098">
    <property type="entry name" value="MetI-like"/>
    <property type="match status" value="1"/>
</dbReference>
<feature type="transmembrane region" description="Helical" evidence="7">
    <location>
        <begin position="270"/>
        <end position="296"/>
    </location>
</feature>
<keyword evidence="4 7" id="KW-0812">Transmembrane</keyword>
<keyword evidence="2 7" id="KW-0813">Transport</keyword>
<reference evidence="9" key="1">
    <citation type="submission" date="2017-02" db="EMBL/GenBank/DDBJ databases">
        <title>Delving into the versatile metabolic prowess of the omnipresent phylum Bacteroidetes.</title>
        <authorList>
            <person name="Nobu M.K."/>
            <person name="Mei R."/>
            <person name="Narihiro T."/>
            <person name="Kuroda K."/>
            <person name="Liu W.-T."/>
        </authorList>
    </citation>
    <scope>NUCLEOTIDE SEQUENCE</scope>
    <source>
        <strain evidence="9">ADurb.Bin276</strain>
    </source>
</reference>
<dbReference type="PANTHER" id="PTHR43005">
    <property type="entry name" value="BLR7065 PROTEIN"/>
    <property type="match status" value="1"/>
</dbReference>
<organism evidence="9">
    <name type="scientific">Candidatus Atribacter allofermentans</name>
    <dbReference type="NCBI Taxonomy" id="1852833"/>
    <lineage>
        <taxon>Bacteria</taxon>
        <taxon>Pseudomonadati</taxon>
        <taxon>Atribacterota</taxon>
        <taxon>Atribacteria</taxon>
        <taxon>Atribacterales</taxon>
        <taxon>Atribacteraceae</taxon>
        <taxon>Atribacter</taxon>
    </lineage>
</organism>
<comment type="subcellular location">
    <subcellularLocation>
        <location evidence="1 7">Cell membrane</location>
        <topology evidence="1 7">Multi-pass membrane protein</topology>
    </subcellularLocation>
</comment>
<gene>
    <name evidence="9" type="primary">lacF_3</name>
    <name evidence="9" type="ORF">BWY41_00884</name>
</gene>
<dbReference type="Pfam" id="PF00528">
    <property type="entry name" value="BPD_transp_1"/>
    <property type="match status" value="1"/>
</dbReference>
<evidence type="ECO:0000256" key="7">
    <source>
        <dbReference type="RuleBase" id="RU363032"/>
    </source>
</evidence>
<dbReference type="EMBL" id="MWBQ01000055">
    <property type="protein sequence ID" value="OQA59268.1"/>
    <property type="molecule type" value="Genomic_DNA"/>
</dbReference>
<sequence length="301" mass="34401">MRVFHFKNSLSKTRSPFIGFLFLLPVLIFISIYFIYPFIYNISLGFQKIDVMSFVSGESKYNGLDNYRELFKLPAFKKAIRNTIIFTAFSILFQFGIGFMLALIFNRDFPGDRYLRGLLLIPWFLPLIVSANAFKFFFSEQGIINAFLLSNNLITDPINWLTNPNLVIWTLTVINIWIGIPFNYVLLHTGLKEIPVELYEAASVDGAKGWHKLIYITVPMLKYVIITVLMLGFVYTIKHFDIVWIATQGGPANSSHLLSTLSYQLAFREYLFGMGSAVANIMVVIILAIVFGFALFKVESN</sequence>
<evidence type="ECO:0000256" key="1">
    <source>
        <dbReference type="ARBA" id="ARBA00004651"/>
    </source>
</evidence>
<dbReference type="PROSITE" id="PS50928">
    <property type="entry name" value="ABC_TM1"/>
    <property type="match status" value="1"/>
</dbReference>
<dbReference type="InterPro" id="IPR000515">
    <property type="entry name" value="MetI-like"/>
</dbReference>
<dbReference type="Proteomes" id="UP000485569">
    <property type="component" value="Unassembled WGS sequence"/>
</dbReference>
<dbReference type="InterPro" id="IPR035906">
    <property type="entry name" value="MetI-like_sf"/>
</dbReference>
<comment type="caution">
    <text evidence="9">The sequence shown here is derived from an EMBL/GenBank/DDBJ whole genome shotgun (WGS) entry which is preliminary data.</text>
</comment>